<dbReference type="PANTHER" id="PTHR11567">
    <property type="entry name" value="ACID PHOSPHATASE-RELATED"/>
    <property type="match status" value="1"/>
</dbReference>
<keyword evidence="4" id="KW-0732">Signal</keyword>
<dbReference type="InterPro" id="IPR033379">
    <property type="entry name" value="Acid_Pase_AS"/>
</dbReference>
<dbReference type="Pfam" id="PF00328">
    <property type="entry name" value="His_Phos_2"/>
    <property type="match status" value="1"/>
</dbReference>
<keyword evidence="6" id="KW-1185">Reference proteome</keyword>
<keyword evidence="3" id="KW-1133">Transmembrane helix</keyword>
<feature type="chain" id="PRO_5036408431" description="Acid phosphatase" evidence="4">
    <location>
        <begin position="16"/>
        <end position="427"/>
    </location>
</feature>
<dbReference type="InterPro" id="IPR029033">
    <property type="entry name" value="His_PPase_superfam"/>
</dbReference>
<dbReference type="Proteomes" id="UP000614601">
    <property type="component" value="Unassembled WGS sequence"/>
</dbReference>
<dbReference type="GO" id="GO:0003993">
    <property type="term" value="F:acid phosphatase activity"/>
    <property type="evidence" value="ECO:0007669"/>
    <property type="project" value="UniProtKB-EC"/>
</dbReference>
<dbReference type="PANTHER" id="PTHR11567:SF210">
    <property type="entry name" value="ACID PHOSPHATASE 5-RELATED"/>
    <property type="match status" value="1"/>
</dbReference>
<evidence type="ECO:0000313" key="5">
    <source>
        <dbReference type="EMBL" id="CAD5221701.1"/>
    </source>
</evidence>
<dbReference type="Gene3D" id="3.40.50.1240">
    <property type="entry name" value="Phosphoglycerate mutase-like"/>
    <property type="match status" value="1"/>
</dbReference>
<dbReference type="EMBL" id="CAJFDH010000004">
    <property type="protein sequence ID" value="CAD5221701.1"/>
    <property type="molecule type" value="Genomic_DNA"/>
</dbReference>
<dbReference type="PROSITE" id="PS00616">
    <property type="entry name" value="HIS_ACID_PHOSPHAT_1"/>
    <property type="match status" value="1"/>
</dbReference>
<comment type="caution">
    <text evidence="5">The sequence shown here is derived from an EMBL/GenBank/DDBJ whole genome shotgun (WGS) entry which is preliminary data.</text>
</comment>
<comment type="similarity">
    <text evidence="2">Belongs to the histidine acid phosphatase family.</text>
</comment>
<evidence type="ECO:0000256" key="3">
    <source>
        <dbReference type="SAM" id="Phobius"/>
    </source>
</evidence>
<evidence type="ECO:0000256" key="1">
    <source>
        <dbReference type="ARBA" id="ARBA00000032"/>
    </source>
</evidence>
<name>A0A811KYB1_9BILA</name>
<evidence type="ECO:0000313" key="6">
    <source>
        <dbReference type="Proteomes" id="UP000614601"/>
    </source>
</evidence>
<protein>
    <recommendedName>
        <fullName evidence="7">Acid phosphatase</fullName>
    </recommendedName>
</protein>
<organism evidence="5 6">
    <name type="scientific">Bursaphelenchus okinawaensis</name>
    <dbReference type="NCBI Taxonomy" id="465554"/>
    <lineage>
        <taxon>Eukaryota</taxon>
        <taxon>Metazoa</taxon>
        <taxon>Ecdysozoa</taxon>
        <taxon>Nematoda</taxon>
        <taxon>Chromadorea</taxon>
        <taxon>Rhabditida</taxon>
        <taxon>Tylenchina</taxon>
        <taxon>Tylenchomorpha</taxon>
        <taxon>Aphelenchoidea</taxon>
        <taxon>Aphelenchoididae</taxon>
        <taxon>Bursaphelenchus</taxon>
    </lineage>
</organism>
<sequence length="427" mass="48402">MQSVVLCCLVLVCSGSDKWDTLEYVQIIFRHGDRTPQNLVVTVPGGTPAEWTKLGNDELTSLGLEQAIHLGRVIKQRYEGYISESYDNSELSLRSSDFGRTISSAQGVLAGMYNETVQRIGYVPKGVKMKAQYNDKEMYYHAPCPKAENERWRVLNGDNEFVNLKDSYSHLLNIMEENVINPNSNFGLGDVFAVADSLKVMKLHNMTLPYWVTNDVYNDIMYVNDQIGWGLFKTHLLKRLRAGPLLDNLLRRMHNYIVGVVDQRQRIRLLSGHDTSLSALISVWGLNITTAPELCSALALQLHYHRDVGYYVKFFYRNSTNSDKFVEVQSDICGKTCPLKKLTQYTDKLVPTNWLKECGFGDEFVVMAVKQSERKYLGIFVLQTTIFVLVLVVAALKWFGTKLGRRVIPTGRKTDSINMPGISVNSV</sequence>
<gene>
    <name evidence="5" type="ORF">BOKJ2_LOCUS9576</name>
</gene>
<evidence type="ECO:0000256" key="4">
    <source>
        <dbReference type="SAM" id="SignalP"/>
    </source>
</evidence>
<reference evidence="5" key="1">
    <citation type="submission" date="2020-09" db="EMBL/GenBank/DDBJ databases">
        <authorList>
            <person name="Kikuchi T."/>
        </authorList>
    </citation>
    <scope>NUCLEOTIDE SEQUENCE</scope>
    <source>
        <strain evidence="5">SH1</strain>
    </source>
</reference>
<evidence type="ECO:0000256" key="2">
    <source>
        <dbReference type="ARBA" id="ARBA00005375"/>
    </source>
</evidence>
<proteinExistence type="inferred from homology"/>
<feature type="transmembrane region" description="Helical" evidence="3">
    <location>
        <begin position="376"/>
        <end position="396"/>
    </location>
</feature>
<evidence type="ECO:0008006" key="7">
    <source>
        <dbReference type="Google" id="ProtNLM"/>
    </source>
</evidence>
<comment type="catalytic activity">
    <reaction evidence="1">
        <text>a phosphate monoester + H2O = an alcohol + phosphate</text>
        <dbReference type="Rhea" id="RHEA:15017"/>
        <dbReference type="ChEBI" id="CHEBI:15377"/>
        <dbReference type="ChEBI" id="CHEBI:30879"/>
        <dbReference type="ChEBI" id="CHEBI:43474"/>
        <dbReference type="ChEBI" id="CHEBI:67140"/>
        <dbReference type="EC" id="3.1.3.2"/>
    </reaction>
</comment>
<feature type="signal peptide" evidence="4">
    <location>
        <begin position="1"/>
        <end position="15"/>
    </location>
</feature>
<keyword evidence="3" id="KW-0472">Membrane</keyword>
<dbReference type="Proteomes" id="UP000783686">
    <property type="component" value="Unassembled WGS sequence"/>
</dbReference>
<dbReference type="CDD" id="cd07061">
    <property type="entry name" value="HP_HAP_like"/>
    <property type="match status" value="1"/>
</dbReference>
<dbReference type="AlphaFoldDB" id="A0A811KYB1"/>
<keyword evidence="3" id="KW-0812">Transmembrane</keyword>
<dbReference type="InterPro" id="IPR050645">
    <property type="entry name" value="Histidine_acid_phosphatase"/>
</dbReference>
<accession>A0A811KYB1</accession>
<dbReference type="SUPFAM" id="SSF53254">
    <property type="entry name" value="Phosphoglycerate mutase-like"/>
    <property type="match status" value="1"/>
</dbReference>
<dbReference type="OrthoDB" id="10257284at2759"/>
<dbReference type="EMBL" id="CAJFCW020000004">
    <property type="protein sequence ID" value="CAG9115332.1"/>
    <property type="molecule type" value="Genomic_DNA"/>
</dbReference>
<dbReference type="InterPro" id="IPR000560">
    <property type="entry name" value="His_Pase_clade-2"/>
</dbReference>